<proteinExistence type="predicted"/>
<dbReference type="EMBL" id="FLUM01000001">
    <property type="protein sequence ID" value="SBV93513.1"/>
    <property type="molecule type" value="Genomic_DNA"/>
</dbReference>
<organism evidence="1">
    <name type="scientific">uncultured Dysgonomonas sp</name>
    <dbReference type="NCBI Taxonomy" id="206096"/>
    <lineage>
        <taxon>Bacteria</taxon>
        <taxon>Pseudomonadati</taxon>
        <taxon>Bacteroidota</taxon>
        <taxon>Bacteroidia</taxon>
        <taxon>Bacteroidales</taxon>
        <taxon>Dysgonomonadaceae</taxon>
        <taxon>Dysgonomonas</taxon>
        <taxon>environmental samples</taxon>
    </lineage>
</organism>
<protein>
    <submittedName>
        <fullName evidence="1">Uncharacterized protein</fullName>
    </submittedName>
</protein>
<gene>
    <name evidence="1" type="ORF">KL86DYS1_10887</name>
</gene>
<evidence type="ECO:0000313" key="1">
    <source>
        <dbReference type="EMBL" id="SBV93513.1"/>
    </source>
</evidence>
<dbReference type="AlphaFoldDB" id="A0A212J209"/>
<sequence length="101" mass="11369">MLLANVKVSLANVEKVVKPPQNPVISRNRRLLEGKRFANKPIQKQPRILTANVPTGNGNGSDRVTSTEARKRITLPTAPPILTKRICFNIVQIYMFIFKQC</sequence>
<reference evidence="1" key="1">
    <citation type="submission" date="2016-04" db="EMBL/GenBank/DDBJ databases">
        <authorList>
            <person name="Evans L.H."/>
            <person name="Alamgir A."/>
            <person name="Owens N."/>
            <person name="Weber N.D."/>
            <person name="Virtaneva K."/>
            <person name="Barbian K."/>
            <person name="Babar A."/>
            <person name="Rosenke K."/>
        </authorList>
    </citation>
    <scope>NUCLEOTIDE SEQUENCE</scope>
    <source>
        <strain evidence="1">86-1</strain>
    </source>
</reference>
<name>A0A212J209_9BACT</name>
<accession>A0A212J209</accession>